<dbReference type="PANTHER" id="PTHR40626:SF13">
    <property type="entry name" value="RESPIRATION FACTOR 2-RELATED"/>
    <property type="match status" value="1"/>
</dbReference>
<dbReference type="SUPFAM" id="SSF57667">
    <property type="entry name" value="beta-beta-alpha zinc fingers"/>
    <property type="match status" value="1"/>
</dbReference>
<keyword evidence="3" id="KW-0677">Repeat</keyword>
<proteinExistence type="predicted"/>
<feature type="domain" description="C2H2-type" evidence="9">
    <location>
        <begin position="62"/>
        <end position="85"/>
    </location>
</feature>
<dbReference type="FunFam" id="3.30.160.60:FF:002058">
    <property type="entry name" value="YML081W-like protein"/>
    <property type="match status" value="1"/>
</dbReference>
<evidence type="ECO:0000256" key="7">
    <source>
        <dbReference type="PROSITE-ProRule" id="PRU00042"/>
    </source>
</evidence>
<dbReference type="EMBL" id="HE612857">
    <property type="protein sequence ID" value="CCE61710.1"/>
    <property type="molecule type" value="Genomic_DNA"/>
</dbReference>
<dbReference type="OrthoDB" id="6077919at2759"/>
<evidence type="ECO:0000313" key="11">
    <source>
        <dbReference type="Proteomes" id="UP000005666"/>
    </source>
</evidence>
<evidence type="ECO:0000256" key="6">
    <source>
        <dbReference type="ARBA" id="ARBA00023242"/>
    </source>
</evidence>
<evidence type="ECO:0000256" key="5">
    <source>
        <dbReference type="ARBA" id="ARBA00022833"/>
    </source>
</evidence>
<dbReference type="GO" id="GO:0005634">
    <property type="term" value="C:nucleus"/>
    <property type="evidence" value="ECO:0007669"/>
    <property type="project" value="UniProtKB-SubCell"/>
</dbReference>
<dbReference type="GO" id="GO:0000981">
    <property type="term" value="F:DNA-binding transcription factor activity, RNA polymerase II-specific"/>
    <property type="evidence" value="ECO:0007669"/>
    <property type="project" value="InterPro"/>
</dbReference>
<dbReference type="GO" id="GO:0019413">
    <property type="term" value="P:acetate biosynthetic process"/>
    <property type="evidence" value="ECO:0007669"/>
    <property type="project" value="EnsemblFungi"/>
</dbReference>
<keyword evidence="11" id="KW-1185">Reference proteome</keyword>
<dbReference type="PANTHER" id="PTHR40626">
    <property type="entry name" value="MIP31509P"/>
    <property type="match status" value="1"/>
</dbReference>
<comment type="subcellular location">
    <subcellularLocation>
        <location evidence="1">Nucleus</location>
    </subcellularLocation>
</comment>
<dbReference type="CDD" id="cd12148">
    <property type="entry name" value="fungal_TF_MHR"/>
    <property type="match status" value="1"/>
</dbReference>
<dbReference type="InterPro" id="IPR036236">
    <property type="entry name" value="Znf_C2H2_sf"/>
</dbReference>
<dbReference type="InterPro" id="IPR051059">
    <property type="entry name" value="VerF-like"/>
</dbReference>
<sequence length="1310" mass="148971">MVDMLTTNKQSFMDAPIPIPIKSRPIKTDKPRPFLCSICTRGFVRQEHLKRHKISHTNEKPFLCIFCGRCFARKDLVLRHQYKLHPSLISKKEAINDTVSENEGTVNNTNIVKIAGNKKTILPTPLNPLGMTAAELKKQNKIDKRNHTMLKGSSKRIKDIKTDMIKRELDSSNADNNISILSDSSSEISNSVSPTYVSPTGNLKAPPEKFRKRHASFSASNVYTYRPDNLQVPFPEKDENEMAIDTPHQVGFSTPQVTPNRLLEKVFNSDYPENDPFQFSLDDPLLQNVYNEKFDGNPLIQGNHTNVNGSPLQGNTDGNAYLSSTQDDILSNPKLRNSDGVLNSSYIHSASFLSLANLLTNSSIGQGGYSNNSMIFNNVGINNHSTSMSNLFDYFSNPSELNLADKNNLTNNQSIKSLKNNNNLNDNQLKVEANNSKLPILNNRDNFDDKWLDDFLTGNSQFQNVDLDKFKLSSKHFNDIGFVSQNYSPSEDSQNNSNAVSPRVDPRHLSSETISLENTVSPLTDLGTANDSSLPSFVTDINKSNILTANNPNKLKYINNGRKNSVVTQFFNNRQHAVFNEDCHFMNDSLHSAEGANMFNSNLRTKQDPMNNTNNIKYPEFTEEIRTYIISSNSLSGELFPTVEELNSYTKLFIIKFHSLFQFIHIRSIEIKPDNYTFILSLTVIGALHSFHSTHAMLLSRICWTQIKNIINKLSQTHNYANTPLWVIQAMILLIFVNIFNNNLSVDQKKIIHAQISTLVELIKVTKINLPIESVEKPPIQSNHAMDYQDHPENLSKYLAQFNTSEQIDKDFQYFIKAQQRIRTCHVFLIVSIMFTNMAGIECYFHSTDVKCGIPCYLPEMFDCSDSVQWYEMLQKNKIRLDSKFALLELCNGGETYQNCLNYLANGNKFFYENEKLSFKTLLSLLIGIHEKIFLENNKLALQYDRNSLEGEIQWRSNSKPIIDFAMKNWEALYVKNGGVLATADAELIKSFTATNIEALLIIPMHLLACIRKCVNITPIMSTIYQQDWGKLNRILENKFFYCDLDSVHEATEYSLMAINFWIETVAVVDNAQKTSKRTPIFSVMSIFVSIFIIAEQMKRIEDWAFTITNEALTPNSLPSMLKPSDRMMWLKCEQILKKIELYQLPKGYNKETYSEFLRTQANGALDVDVLNDKLAIYAMESSTNIQETANVIKKASLSTRSLYLGVRILGDAPIWPIALLLAHALQSRAIYVRANYNIHNSYMNNISNQLFDSMNVETYYNSVLHSTDPGNEILKNSNTFNQLDNTTMNINNTNKGFQTDSDDDGILRF</sequence>
<dbReference type="HOGENOM" id="CLU_003977_1_0_1"/>
<evidence type="ECO:0000313" key="10">
    <source>
        <dbReference type="EMBL" id="CCE61710.1"/>
    </source>
</evidence>
<keyword evidence="6" id="KW-0539">Nucleus</keyword>
<feature type="region of interest" description="Disordered" evidence="8">
    <location>
        <begin position="486"/>
        <end position="507"/>
    </location>
</feature>
<dbReference type="OMA" id="MAHQCLV"/>
<dbReference type="KEGG" id="tpf:TPHA_0B00380"/>
<dbReference type="InterPro" id="IPR013087">
    <property type="entry name" value="Znf_C2H2_type"/>
</dbReference>
<organism evidence="10 11">
    <name type="scientific">Tetrapisispora phaffii (strain ATCC 24235 / CBS 4417 / NBRC 1672 / NRRL Y-8282 / UCD 70-5)</name>
    <name type="common">Yeast</name>
    <name type="synonym">Fabospora phaffii</name>
    <dbReference type="NCBI Taxonomy" id="1071381"/>
    <lineage>
        <taxon>Eukaryota</taxon>
        <taxon>Fungi</taxon>
        <taxon>Dikarya</taxon>
        <taxon>Ascomycota</taxon>
        <taxon>Saccharomycotina</taxon>
        <taxon>Saccharomycetes</taxon>
        <taxon>Saccharomycetales</taxon>
        <taxon>Saccharomycetaceae</taxon>
        <taxon>Tetrapisispora</taxon>
    </lineage>
</organism>
<dbReference type="GO" id="GO:0000978">
    <property type="term" value="F:RNA polymerase II cis-regulatory region sequence-specific DNA binding"/>
    <property type="evidence" value="ECO:0007669"/>
    <property type="project" value="InterPro"/>
</dbReference>
<evidence type="ECO:0000259" key="9">
    <source>
        <dbReference type="PROSITE" id="PS50157"/>
    </source>
</evidence>
<keyword evidence="4 7" id="KW-0863">Zinc-finger</keyword>
<dbReference type="PROSITE" id="PS00028">
    <property type="entry name" value="ZINC_FINGER_C2H2_1"/>
    <property type="match status" value="2"/>
</dbReference>
<evidence type="ECO:0000256" key="8">
    <source>
        <dbReference type="SAM" id="MobiDB-lite"/>
    </source>
</evidence>
<dbReference type="STRING" id="1071381.G8BQB3"/>
<evidence type="ECO:0000256" key="4">
    <source>
        <dbReference type="ARBA" id="ARBA00022771"/>
    </source>
</evidence>
<name>G8BQB3_TETPH</name>
<dbReference type="Proteomes" id="UP000005666">
    <property type="component" value="Chromosome 2"/>
</dbReference>
<evidence type="ECO:0000256" key="2">
    <source>
        <dbReference type="ARBA" id="ARBA00022723"/>
    </source>
</evidence>
<gene>
    <name evidence="10" type="primary">TPHA0B00380</name>
    <name evidence="10" type="ordered locus">TPHA_0B00380</name>
</gene>
<reference evidence="10 11" key="1">
    <citation type="journal article" date="2011" name="Proc. Natl. Acad. Sci. U.S.A.">
        <title>Evolutionary erosion of yeast sex chromosomes by mating-type switching accidents.</title>
        <authorList>
            <person name="Gordon J.L."/>
            <person name="Armisen D."/>
            <person name="Proux-Wera E."/>
            <person name="Oheigeartaigh S.S."/>
            <person name="Byrne K.P."/>
            <person name="Wolfe K.H."/>
        </authorList>
    </citation>
    <scope>NUCLEOTIDE SEQUENCE [LARGE SCALE GENOMIC DNA]</scope>
    <source>
        <strain evidence="11">ATCC 24235 / CBS 4417 / NBRC 1672 / NRRL Y-8282 / UCD 70-5</strain>
    </source>
</reference>
<dbReference type="GO" id="GO:0000785">
    <property type="term" value="C:chromatin"/>
    <property type="evidence" value="ECO:0007669"/>
    <property type="project" value="TreeGrafter"/>
</dbReference>
<dbReference type="Gene3D" id="3.30.160.60">
    <property type="entry name" value="Classic Zinc Finger"/>
    <property type="match status" value="2"/>
</dbReference>
<keyword evidence="5" id="KW-0862">Zinc</keyword>
<feature type="compositionally biased region" description="Polar residues" evidence="8">
    <location>
        <begin position="486"/>
        <end position="500"/>
    </location>
</feature>
<dbReference type="RefSeq" id="XP_003684144.1">
    <property type="nucleotide sequence ID" value="XM_003684096.1"/>
</dbReference>
<dbReference type="GeneID" id="11535038"/>
<keyword evidence="2" id="KW-0479">Metal-binding</keyword>
<dbReference type="SMART" id="SM00355">
    <property type="entry name" value="ZnF_C2H2"/>
    <property type="match status" value="2"/>
</dbReference>
<dbReference type="eggNOG" id="KOG1721">
    <property type="taxonomic scope" value="Eukaryota"/>
</dbReference>
<dbReference type="GO" id="GO:0008270">
    <property type="term" value="F:zinc ion binding"/>
    <property type="evidence" value="ECO:0007669"/>
    <property type="project" value="UniProtKB-KW"/>
</dbReference>
<evidence type="ECO:0000256" key="3">
    <source>
        <dbReference type="ARBA" id="ARBA00022737"/>
    </source>
</evidence>
<accession>G8BQB3</accession>
<feature type="domain" description="C2H2-type" evidence="9">
    <location>
        <begin position="34"/>
        <end position="61"/>
    </location>
</feature>
<dbReference type="PROSITE" id="PS50157">
    <property type="entry name" value="ZINC_FINGER_C2H2_2"/>
    <property type="match status" value="2"/>
</dbReference>
<evidence type="ECO:0000256" key="1">
    <source>
        <dbReference type="ARBA" id="ARBA00004123"/>
    </source>
</evidence>
<protein>
    <recommendedName>
        <fullName evidence="9">C2H2-type domain-containing protein</fullName>
    </recommendedName>
</protein>